<evidence type="ECO:0000313" key="3">
    <source>
        <dbReference type="Proteomes" id="UP000542674"/>
    </source>
</evidence>
<evidence type="ECO:0000259" key="1">
    <source>
        <dbReference type="Pfam" id="PF00561"/>
    </source>
</evidence>
<reference evidence="2 3" key="1">
    <citation type="submission" date="2020-08" db="EMBL/GenBank/DDBJ databases">
        <title>Sequencing the genomes of 1000 actinobacteria strains.</title>
        <authorList>
            <person name="Klenk H.-P."/>
        </authorList>
    </citation>
    <scope>NUCLEOTIDE SEQUENCE [LARGE SCALE GENOMIC DNA]</scope>
    <source>
        <strain evidence="2 3">DSM 45084</strain>
    </source>
</reference>
<name>A0A7W7WXR1_9PSEU</name>
<sequence length="266" mass="28336">MGDTLKVPGARLYHEVSGTGPVLLFIGGGTSDTSNYDGVGPHFADRYTVVSYDRRGNSRSTLDGPAGPQRIEEHADDAIRLIEHLGTGPADVFGSSSGALIALDVAARRPDLVRRVVPHEAPAFTLTPDEDAHLAILHRAAAEFERAGAAAGMAVFGNGTGVPDEFADAGPEALEALRRIEGNAPFFFRHEMLQFVAYRPDLPALGRHRDLLVPAVGEESVDTPPVQAMRVLAKEIGTEVTAFPGGHVGYLQRPVEFAARLAEVLT</sequence>
<dbReference type="GO" id="GO:0004806">
    <property type="term" value="F:triacylglycerol lipase activity"/>
    <property type="evidence" value="ECO:0007669"/>
    <property type="project" value="TreeGrafter"/>
</dbReference>
<evidence type="ECO:0000313" key="2">
    <source>
        <dbReference type="EMBL" id="MBB4967336.1"/>
    </source>
</evidence>
<dbReference type="AlphaFoldDB" id="A0A7W7WXR1"/>
<proteinExistence type="predicted"/>
<dbReference type="SUPFAM" id="SSF53474">
    <property type="entry name" value="alpha/beta-Hydrolases"/>
    <property type="match status" value="1"/>
</dbReference>
<dbReference type="InterPro" id="IPR050471">
    <property type="entry name" value="AB_hydrolase"/>
</dbReference>
<dbReference type="Proteomes" id="UP000542674">
    <property type="component" value="Unassembled WGS sequence"/>
</dbReference>
<accession>A0A7W7WXR1</accession>
<dbReference type="PANTHER" id="PTHR43433:SF5">
    <property type="entry name" value="AB HYDROLASE-1 DOMAIN-CONTAINING PROTEIN"/>
    <property type="match status" value="1"/>
</dbReference>
<gene>
    <name evidence="2" type="ORF">F4559_004695</name>
</gene>
<protein>
    <submittedName>
        <fullName evidence="2">Pimeloyl-ACP methyl ester carboxylesterase</fullName>
    </submittedName>
</protein>
<dbReference type="RefSeq" id="WP_184671955.1">
    <property type="nucleotide sequence ID" value="NZ_BAABAI010000009.1"/>
</dbReference>
<dbReference type="InterPro" id="IPR000073">
    <property type="entry name" value="AB_hydrolase_1"/>
</dbReference>
<dbReference type="GO" id="GO:0046503">
    <property type="term" value="P:glycerolipid catabolic process"/>
    <property type="evidence" value="ECO:0007669"/>
    <property type="project" value="TreeGrafter"/>
</dbReference>
<dbReference type="EMBL" id="JACHJS010000001">
    <property type="protein sequence ID" value="MBB4967336.1"/>
    <property type="molecule type" value="Genomic_DNA"/>
</dbReference>
<dbReference type="InterPro" id="IPR029058">
    <property type="entry name" value="AB_hydrolase_fold"/>
</dbReference>
<comment type="caution">
    <text evidence="2">The sequence shown here is derived from an EMBL/GenBank/DDBJ whole genome shotgun (WGS) entry which is preliminary data.</text>
</comment>
<organism evidence="2 3">
    <name type="scientific">Saccharothrix violaceirubra</name>
    <dbReference type="NCBI Taxonomy" id="413306"/>
    <lineage>
        <taxon>Bacteria</taxon>
        <taxon>Bacillati</taxon>
        <taxon>Actinomycetota</taxon>
        <taxon>Actinomycetes</taxon>
        <taxon>Pseudonocardiales</taxon>
        <taxon>Pseudonocardiaceae</taxon>
        <taxon>Saccharothrix</taxon>
    </lineage>
</organism>
<dbReference type="Pfam" id="PF00561">
    <property type="entry name" value="Abhydrolase_1"/>
    <property type="match status" value="1"/>
</dbReference>
<feature type="domain" description="AB hydrolase-1" evidence="1">
    <location>
        <begin position="21"/>
        <end position="138"/>
    </location>
</feature>
<dbReference type="Gene3D" id="3.40.50.1820">
    <property type="entry name" value="alpha/beta hydrolase"/>
    <property type="match status" value="1"/>
</dbReference>
<keyword evidence="3" id="KW-1185">Reference proteome</keyword>
<dbReference type="PANTHER" id="PTHR43433">
    <property type="entry name" value="HYDROLASE, ALPHA/BETA FOLD FAMILY PROTEIN"/>
    <property type="match status" value="1"/>
</dbReference>